<dbReference type="PROSITE" id="PS51819">
    <property type="entry name" value="VOC"/>
    <property type="match status" value="2"/>
</dbReference>
<feature type="domain" description="VOC" evidence="1">
    <location>
        <begin position="1"/>
        <end position="116"/>
    </location>
</feature>
<dbReference type="InterPro" id="IPR052164">
    <property type="entry name" value="Anthracycline_SecMetBiosynth"/>
</dbReference>
<dbReference type="EMBL" id="JBITGY010000009">
    <property type="protein sequence ID" value="MFI6502367.1"/>
    <property type="molecule type" value="Genomic_DNA"/>
</dbReference>
<accession>A0ABW7Z348</accession>
<dbReference type="SUPFAM" id="SSF54593">
    <property type="entry name" value="Glyoxalase/Bleomycin resistance protein/Dihydroxybiphenyl dioxygenase"/>
    <property type="match status" value="2"/>
</dbReference>
<evidence type="ECO:0000313" key="3">
    <source>
        <dbReference type="Proteomes" id="UP001612741"/>
    </source>
</evidence>
<proteinExistence type="predicted"/>
<dbReference type="InterPro" id="IPR041581">
    <property type="entry name" value="Glyoxalase_6"/>
</dbReference>
<gene>
    <name evidence="2" type="ORF">ACIBG2_33665</name>
</gene>
<evidence type="ECO:0000259" key="1">
    <source>
        <dbReference type="PROSITE" id="PS51819"/>
    </source>
</evidence>
<reference evidence="2 3" key="1">
    <citation type="submission" date="2024-10" db="EMBL/GenBank/DDBJ databases">
        <title>The Natural Products Discovery Center: Release of the First 8490 Sequenced Strains for Exploring Actinobacteria Biosynthetic Diversity.</title>
        <authorList>
            <person name="Kalkreuter E."/>
            <person name="Kautsar S.A."/>
            <person name="Yang D."/>
            <person name="Bader C.D."/>
            <person name="Teijaro C.N."/>
            <person name="Fluegel L."/>
            <person name="Davis C.M."/>
            <person name="Simpson J.R."/>
            <person name="Lauterbach L."/>
            <person name="Steele A.D."/>
            <person name="Gui C."/>
            <person name="Meng S."/>
            <person name="Li G."/>
            <person name="Viehrig K."/>
            <person name="Ye F."/>
            <person name="Su P."/>
            <person name="Kiefer A.F."/>
            <person name="Nichols A."/>
            <person name="Cepeda A.J."/>
            <person name="Yan W."/>
            <person name="Fan B."/>
            <person name="Jiang Y."/>
            <person name="Adhikari A."/>
            <person name="Zheng C.-J."/>
            <person name="Schuster L."/>
            <person name="Cowan T.M."/>
            <person name="Smanski M.J."/>
            <person name="Chevrette M.G."/>
            <person name="De Carvalho L.P.S."/>
            <person name="Shen B."/>
        </authorList>
    </citation>
    <scope>NUCLEOTIDE SEQUENCE [LARGE SCALE GENOMIC DNA]</scope>
    <source>
        <strain evidence="2 3">NPDC050545</strain>
    </source>
</reference>
<dbReference type="Proteomes" id="UP001612741">
    <property type="component" value="Unassembled WGS sequence"/>
</dbReference>
<dbReference type="CDD" id="cd07247">
    <property type="entry name" value="SgaA_N_like"/>
    <property type="match status" value="1"/>
</dbReference>
<dbReference type="InterPro" id="IPR037523">
    <property type="entry name" value="VOC_core"/>
</dbReference>
<dbReference type="PANTHER" id="PTHR33993:SF14">
    <property type="entry name" value="GB|AAF24581.1"/>
    <property type="match status" value="1"/>
</dbReference>
<dbReference type="InterPro" id="IPR029068">
    <property type="entry name" value="Glyas_Bleomycin-R_OHBP_Dase"/>
</dbReference>
<dbReference type="Gene3D" id="3.10.180.10">
    <property type="entry name" value="2,3-Dihydroxybiphenyl 1,2-Dioxygenase, domain 1"/>
    <property type="match status" value="2"/>
</dbReference>
<keyword evidence="3" id="KW-1185">Reference proteome</keyword>
<dbReference type="RefSeq" id="WP_397087579.1">
    <property type="nucleotide sequence ID" value="NZ_JBITGY010000009.1"/>
</dbReference>
<evidence type="ECO:0000313" key="2">
    <source>
        <dbReference type="EMBL" id="MFI6502367.1"/>
    </source>
</evidence>
<feature type="domain" description="VOC" evidence="1">
    <location>
        <begin position="142"/>
        <end position="253"/>
    </location>
</feature>
<dbReference type="PANTHER" id="PTHR33993">
    <property type="entry name" value="GLYOXALASE-RELATED"/>
    <property type="match status" value="1"/>
</dbReference>
<dbReference type="Pfam" id="PF18029">
    <property type="entry name" value="Glyoxalase_6"/>
    <property type="match status" value="2"/>
</dbReference>
<comment type="caution">
    <text evidence="2">The sequence shown here is derived from an EMBL/GenBank/DDBJ whole genome shotgun (WGS) entry which is preliminary data.</text>
</comment>
<protein>
    <submittedName>
        <fullName evidence="2">VOC family protein</fullName>
    </submittedName>
</protein>
<sequence>MDSGNVVWFEISAAVKDFYGRLLGWGFALDPDSSAGGVTYTRIMAPGREFPMGAVYEGPGMEAPNVSIVSADVAADQARLEKLGATVVVPATQVSDVTTFARLADPQGNVFSLFQNDRTPERLREFSGRAREQMSAAPVPGAYAWFEIGTGDVQATREFYGQAFGWTIVLDDSAGGKPYANVFTGDDRPTGGVYEQGVDYLMPCFLVTDVPATTARAVDLGARVEFGPDANPDGLVYARLIDPRGGRFGVFSTPAAS</sequence>
<name>A0ABW7Z348_9ACTN</name>
<organism evidence="2 3">
    <name type="scientific">Nonomuraea typhae</name>
    <dbReference type="NCBI Taxonomy" id="2603600"/>
    <lineage>
        <taxon>Bacteria</taxon>
        <taxon>Bacillati</taxon>
        <taxon>Actinomycetota</taxon>
        <taxon>Actinomycetes</taxon>
        <taxon>Streptosporangiales</taxon>
        <taxon>Streptosporangiaceae</taxon>
        <taxon>Nonomuraea</taxon>
    </lineage>
</organism>